<organism evidence="2 3">
    <name type="scientific">Sphingopyxis flava</name>
    <dbReference type="NCBI Taxonomy" id="1507287"/>
    <lineage>
        <taxon>Bacteria</taxon>
        <taxon>Pseudomonadati</taxon>
        <taxon>Pseudomonadota</taxon>
        <taxon>Alphaproteobacteria</taxon>
        <taxon>Sphingomonadales</taxon>
        <taxon>Sphingomonadaceae</taxon>
        <taxon>Sphingopyxis</taxon>
    </lineage>
</organism>
<accession>A0A1T5FU75</accession>
<name>A0A1T5FU75_9SPHN</name>
<comment type="similarity">
    <text evidence="1">Belongs to the cytochrome P450 family.</text>
</comment>
<dbReference type="GO" id="GO:0005506">
    <property type="term" value="F:iron ion binding"/>
    <property type="evidence" value="ECO:0007669"/>
    <property type="project" value="InterPro"/>
</dbReference>
<protein>
    <submittedName>
        <fullName evidence="2">Cytochrome P450</fullName>
    </submittedName>
</protein>
<dbReference type="InterPro" id="IPR036396">
    <property type="entry name" value="Cyt_P450_sf"/>
</dbReference>
<reference evidence="3" key="1">
    <citation type="submission" date="2017-02" db="EMBL/GenBank/DDBJ databases">
        <authorList>
            <person name="Varghese N."/>
            <person name="Submissions S."/>
        </authorList>
    </citation>
    <scope>NUCLEOTIDE SEQUENCE [LARGE SCALE GENOMIC DNA]</scope>
    <source>
        <strain evidence="3">R11H</strain>
    </source>
</reference>
<dbReference type="InterPro" id="IPR002397">
    <property type="entry name" value="Cyt_P450_B"/>
</dbReference>
<dbReference type="AlphaFoldDB" id="A0A1T5FU75"/>
<dbReference type="PRINTS" id="PR00359">
    <property type="entry name" value="BP450"/>
</dbReference>
<dbReference type="InterPro" id="IPR001128">
    <property type="entry name" value="Cyt_P450"/>
</dbReference>
<dbReference type="GO" id="GO:0004497">
    <property type="term" value="F:monooxygenase activity"/>
    <property type="evidence" value="ECO:0007669"/>
    <property type="project" value="InterPro"/>
</dbReference>
<dbReference type="CDD" id="cd20629">
    <property type="entry name" value="P450_pinF1-like"/>
    <property type="match status" value="1"/>
</dbReference>
<proteinExistence type="inferred from homology"/>
<dbReference type="Gene3D" id="1.10.630.10">
    <property type="entry name" value="Cytochrome P450"/>
    <property type="match status" value="1"/>
</dbReference>
<dbReference type="PANTHER" id="PTHR46696">
    <property type="entry name" value="P450, PUTATIVE (EUROFUNG)-RELATED"/>
    <property type="match status" value="1"/>
</dbReference>
<keyword evidence="3" id="KW-1185">Reference proteome</keyword>
<dbReference type="GO" id="GO:0016705">
    <property type="term" value="F:oxidoreductase activity, acting on paired donors, with incorporation or reduction of molecular oxygen"/>
    <property type="evidence" value="ECO:0007669"/>
    <property type="project" value="InterPro"/>
</dbReference>
<dbReference type="EMBL" id="FUYP01000045">
    <property type="protein sequence ID" value="SKB99690.1"/>
    <property type="molecule type" value="Genomic_DNA"/>
</dbReference>
<dbReference type="OrthoDB" id="5522954at2"/>
<dbReference type="SUPFAM" id="SSF48264">
    <property type="entry name" value="Cytochrome P450"/>
    <property type="match status" value="1"/>
</dbReference>
<gene>
    <name evidence="2" type="ORF">SAMN06295937_104513</name>
</gene>
<dbReference type="RefSeq" id="WP_079640119.1">
    <property type="nucleotide sequence ID" value="NZ_FUYP01000045.1"/>
</dbReference>
<dbReference type="Pfam" id="PF00067">
    <property type="entry name" value="p450"/>
    <property type="match status" value="1"/>
</dbReference>
<dbReference type="Proteomes" id="UP000190044">
    <property type="component" value="Unassembled WGS sequence"/>
</dbReference>
<evidence type="ECO:0000313" key="2">
    <source>
        <dbReference type="EMBL" id="SKB99690.1"/>
    </source>
</evidence>
<evidence type="ECO:0000313" key="3">
    <source>
        <dbReference type="Proteomes" id="UP000190044"/>
    </source>
</evidence>
<evidence type="ECO:0000256" key="1">
    <source>
        <dbReference type="ARBA" id="ARBA00010617"/>
    </source>
</evidence>
<dbReference type="PANTHER" id="PTHR46696:SF3">
    <property type="entry name" value="PULCHERRIMINIC ACID SYNTHASE"/>
    <property type="match status" value="1"/>
</dbReference>
<sequence length="417" mass="47093">MSTAIRIQDFDDRTYDPFLSHEDNFGTDADPYPRIHELRAQGAVIPGSFREQMGYPCYYGDAPRFTIVGTKEIEEVLVDASRFSNSGYEMNLGHTFGMGSISVMDNPVHGRWRRIFQKIFLPQHVKTWGETIVDPVVHGLMSKFLPRGEADLVDEFTHSYPFEVIYKQLDLPRSDVETFQRLAIGQTDFEHMSQAIEAGIKLGEYFKALIDERRANHGDDLISLLAMTEVDGDYLPELVLVSFLRQLMNAAGDTTYRGTSILLTALLRNPDQYEAIRKDRNLIPAAIEEALRWDGPVLAQTRVAATDVELGGIKIPKGAFLDVLAGAANRDPAIYPDPDRFDILREKRAHYSFARGPHICVGQHLARVEMTRALHAVMDNLNNLRLDPDKPAPAIRGYMMRVPEHIYVKFDKVAVDG</sequence>
<dbReference type="GO" id="GO:0020037">
    <property type="term" value="F:heme binding"/>
    <property type="evidence" value="ECO:0007669"/>
    <property type="project" value="InterPro"/>
</dbReference>